<dbReference type="EMBL" id="LLXJ01001013">
    <property type="protein sequence ID" value="PKC04411.1"/>
    <property type="molecule type" value="Genomic_DNA"/>
</dbReference>
<reference evidence="1 4" key="1">
    <citation type="submission" date="2016-04" db="EMBL/GenBank/DDBJ databases">
        <title>Genome analyses suggest a sexual origin of heterokaryosis in a supposedly ancient asexual fungus.</title>
        <authorList>
            <person name="Ropars J."/>
            <person name="Sedzielewska K."/>
            <person name="Noel J."/>
            <person name="Charron P."/>
            <person name="Farinelli L."/>
            <person name="Marton T."/>
            <person name="Kruger M."/>
            <person name="Pelin A."/>
            <person name="Brachmann A."/>
            <person name="Corradi N."/>
        </authorList>
    </citation>
    <scope>NUCLEOTIDE SEQUENCE [LARGE SCALE GENOMIC DNA]</scope>
    <source>
        <strain evidence="1 4">A5</strain>
    </source>
</reference>
<reference evidence="1 4" key="2">
    <citation type="submission" date="2017-09" db="EMBL/GenBank/DDBJ databases">
        <title>Extensive intraspecific genome diversity in a model arbuscular mycorrhizal fungus.</title>
        <authorList>
            <person name="Chen E.C."/>
            <person name="Morin E."/>
            <person name="Beaudet D."/>
            <person name="Noel J."/>
            <person name="Ndikumana S."/>
            <person name="Charron P."/>
            <person name="St-Onge C."/>
            <person name="Giorgi J."/>
            <person name="Grigoriev I.V."/>
            <person name="Roux C."/>
            <person name="Martin F.M."/>
            <person name="Corradi N."/>
        </authorList>
    </citation>
    <scope>NUCLEOTIDE SEQUENCE [LARGE SCALE GENOMIC DNA]</scope>
    <source>
        <strain evidence="1 4">A5</strain>
    </source>
</reference>
<dbReference type="EMBL" id="LLXH01001124">
    <property type="protein sequence ID" value="PKC60593.1"/>
    <property type="molecule type" value="Genomic_DNA"/>
</dbReference>
<dbReference type="VEuPathDB" id="FungiDB:FUN_004978"/>
<reference evidence="2 3" key="3">
    <citation type="submission" date="2017-10" db="EMBL/GenBank/DDBJ databases">
        <title>Extensive intraspecific genome diversity in a model arbuscular mycorrhizal fungus.</title>
        <authorList>
            <person name="Chen E.C.H."/>
            <person name="Morin E."/>
            <person name="Baudet D."/>
            <person name="Noel J."/>
            <person name="Ndikumana S."/>
            <person name="Charron P."/>
            <person name="St-Onge C."/>
            <person name="Giorgi J."/>
            <person name="Grigoriev I.V."/>
            <person name="Roux C."/>
            <person name="Martin F.M."/>
            <person name="Corradi N."/>
        </authorList>
    </citation>
    <scope>NUCLEOTIDE SEQUENCE [LARGE SCALE GENOMIC DNA]</scope>
    <source>
        <strain evidence="2 3">A1</strain>
    </source>
</reference>
<evidence type="ECO:0000313" key="2">
    <source>
        <dbReference type="EMBL" id="PKC60593.1"/>
    </source>
</evidence>
<dbReference type="OrthoDB" id="2382078at2759"/>
<dbReference type="AlphaFoldDB" id="A0A2I1EMA2"/>
<reference evidence="2 3" key="4">
    <citation type="submission" date="2017-10" db="EMBL/GenBank/DDBJ databases">
        <title>Genome analyses suggest a sexual origin of heterokaryosis in a supposedly ancient asexual fungus.</title>
        <authorList>
            <person name="Corradi N."/>
            <person name="Sedzielewska K."/>
            <person name="Noel J."/>
            <person name="Charron P."/>
            <person name="Farinelli L."/>
            <person name="Marton T."/>
            <person name="Kruger M."/>
            <person name="Pelin A."/>
            <person name="Brachmann A."/>
            <person name="Corradi N."/>
        </authorList>
    </citation>
    <scope>NUCLEOTIDE SEQUENCE [LARGE SCALE GENOMIC DNA]</scope>
    <source>
        <strain evidence="2 3">A1</strain>
    </source>
</reference>
<evidence type="ECO:0000313" key="3">
    <source>
        <dbReference type="Proteomes" id="UP000232688"/>
    </source>
</evidence>
<dbReference type="Proteomes" id="UP000232688">
    <property type="component" value="Unassembled WGS sequence"/>
</dbReference>
<sequence>MTPKRHRSLYILLIQIVSSTILIMNYRCEVNDDNTKITISNFEKPTSLDNATSAQSCMSHYSRVIRERRNRRELRRKTNAIYPFVRLSVQVTNNPLVNDFFNGSTFY</sequence>
<dbReference type="VEuPathDB" id="FungiDB:RhiirA1_467820"/>
<comment type="caution">
    <text evidence="1">The sequence shown here is derived from an EMBL/GenBank/DDBJ whole genome shotgun (WGS) entry which is preliminary data.</text>
</comment>
<organism evidence="1 4">
    <name type="scientific">Rhizophagus irregularis</name>
    <dbReference type="NCBI Taxonomy" id="588596"/>
    <lineage>
        <taxon>Eukaryota</taxon>
        <taxon>Fungi</taxon>
        <taxon>Fungi incertae sedis</taxon>
        <taxon>Mucoromycota</taxon>
        <taxon>Glomeromycotina</taxon>
        <taxon>Glomeromycetes</taxon>
        <taxon>Glomerales</taxon>
        <taxon>Glomeraceae</taxon>
        <taxon>Rhizophagus</taxon>
    </lineage>
</organism>
<evidence type="ECO:0000313" key="4">
    <source>
        <dbReference type="Proteomes" id="UP000232722"/>
    </source>
</evidence>
<evidence type="ECO:0000313" key="1">
    <source>
        <dbReference type="EMBL" id="PKC04411.1"/>
    </source>
</evidence>
<dbReference type="VEuPathDB" id="FungiDB:RhiirFUN_007139"/>
<gene>
    <name evidence="2" type="ORF">RhiirA1_467820</name>
    <name evidence="1" type="ORF">RhiirA5_422287</name>
</gene>
<proteinExistence type="predicted"/>
<protein>
    <submittedName>
        <fullName evidence="1">Uncharacterized protein</fullName>
    </submittedName>
</protein>
<accession>A0A2I1EMA2</accession>
<dbReference type="Proteomes" id="UP000232722">
    <property type="component" value="Unassembled WGS sequence"/>
</dbReference>
<name>A0A2I1EMA2_9GLOM</name>